<gene>
    <name evidence="2" type="ORF">G6N73_23885</name>
</gene>
<protein>
    <submittedName>
        <fullName evidence="2">Uncharacterized protein</fullName>
    </submittedName>
</protein>
<dbReference type="RefSeq" id="WP_165032195.1">
    <property type="nucleotide sequence ID" value="NZ_JAAKZF010000045.1"/>
</dbReference>
<keyword evidence="1" id="KW-1133">Transmembrane helix</keyword>
<feature type="transmembrane region" description="Helical" evidence="1">
    <location>
        <begin position="12"/>
        <end position="32"/>
    </location>
</feature>
<accession>A0A6G4WIU1</accession>
<dbReference type="EMBL" id="JAAKZF010000045">
    <property type="protein sequence ID" value="NGO54146.1"/>
    <property type="molecule type" value="Genomic_DNA"/>
</dbReference>
<keyword evidence="3" id="KW-1185">Reference proteome</keyword>
<dbReference type="Proteomes" id="UP001642900">
    <property type="component" value="Unassembled WGS sequence"/>
</dbReference>
<feature type="transmembrane region" description="Helical" evidence="1">
    <location>
        <begin position="102"/>
        <end position="121"/>
    </location>
</feature>
<keyword evidence="1" id="KW-0472">Membrane</keyword>
<feature type="transmembrane region" description="Helical" evidence="1">
    <location>
        <begin position="52"/>
        <end position="74"/>
    </location>
</feature>
<keyword evidence="1" id="KW-0812">Transmembrane</keyword>
<evidence type="ECO:0000313" key="3">
    <source>
        <dbReference type="Proteomes" id="UP001642900"/>
    </source>
</evidence>
<reference evidence="2 3" key="1">
    <citation type="submission" date="2020-02" db="EMBL/GenBank/DDBJ databases">
        <title>Genome sequence of strain CCNWXJ40-4.</title>
        <authorList>
            <person name="Gao J."/>
            <person name="Sun J."/>
        </authorList>
    </citation>
    <scope>NUCLEOTIDE SEQUENCE [LARGE SCALE GENOMIC DNA]</scope>
    <source>
        <strain evidence="2 3">CCNWXJ 40-4</strain>
    </source>
</reference>
<proteinExistence type="predicted"/>
<name>A0A6G4WIU1_9HYPH</name>
<organism evidence="2 3">
    <name type="scientific">Allomesorhizobium camelthorni</name>
    <dbReference type="NCBI Taxonomy" id="475069"/>
    <lineage>
        <taxon>Bacteria</taxon>
        <taxon>Pseudomonadati</taxon>
        <taxon>Pseudomonadota</taxon>
        <taxon>Alphaproteobacteria</taxon>
        <taxon>Hyphomicrobiales</taxon>
        <taxon>Phyllobacteriaceae</taxon>
        <taxon>Allomesorhizobium</taxon>
    </lineage>
</organism>
<evidence type="ECO:0000313" key="2">
    <source>
        <dbReference type="EMBL" id="NGO54146.1"/>
    </source>
</evidence>
<comment type="caution">
    <text evidence="2">The sequence shown here is derived from an EMBL/GenBank/DDBJ whole genome shotgun (WGS) entry which is preliminary data.</text>
</comment>
<sequence length="128" mass="13721">MKAGNDAGPLAGGIFYLLIGPVIWAAHLLLVYGPQSALCAFRADGMIVVAPFVITALVGVLTVTSMATLALVFWRPRQVARLLRFDAAEETDRRFSISAMRLLTALSFAGVTWAGAVVLFLDPCAQLR</sequence>
<evidence type="ECO:0000256" key="1">
    <source>
        <dbReference type="SAM" id="Phobius"/>
    </source>
</evidence>
<dbReference type="AlphaFoldDB" id="A0A6G4WIU1"/>